<proteinExistence type="inferred from homology"/>
<dbReference type="GO" id="GO:0030154">
    <property type="term" value="P:cell differentiation"/>
    <property type="evidence" value="ECO:0007669"/>
    <property type="project" value="UniProtKB-ARBA"/>
</dbReference>
<dbReference type="FunFam" id="1.10.10.10:FF:000003">
    <property type="entry name" value="Paired box protein Pax-6"/>
    <property type="match status" value="1"/>
</dbReference>
<evidence type="ECO:0000256" key="5">
    <source>
        <dbReference type="ARBA" id="ARBA00023015"/>
    </source>
</evidence>
<evidence type="ECO:0000259" key="13">
    <source>
        <dbReference type="PROSITE" id="PS50071"/>
    </source>
</evidence>
<dbReference type="GO" id="GO:0048731">
    <property type="term" value="P:system development"/>
    <property type="evidence" value="ECO:0007669"/>
    <property type="project" value="UniProtKB-ARBA"/>
</dbReference>
<dbReference type="PRINTS" id="PR00027">
    <property type="entry name" value="PAIREDBOX"/>
</dbReference>
<dbReference type="FunFam" id="1.10.10.60:FF:000516">
    <property type="entry name" value="Transcription factor Toy"/>
    <property type="match status" value="1"/>
</dbReference>
<name>A0A9C6E008_9MUSC</name>
<evidence type="ECO:0000256" key="6">
    <source>
        <dbReference type="ARBA" id="ARBA00023125"/>
    </source>
</evidence>
<dbReference type="GeneID" id="119643534"/>
<evidence type="ECO:0000259" key="14">
    <source>
        <dbReference type="PROSITE" id="PS51057"/>
    </source>
</evidence>
<feature type="region of interest" description="Disordered" evidence="12">
    <location>
        <begin position="383"/>
        <end position="446"/>
    </location>
</feature>
<dbReference type="PROSITE" id="PS51057">
    <property type="entry name" value="PAIRED_2"/>
    <property type="match status" value="1"/>
</dbReference>
<evidence type="ECO:0000256" key="1">
    <source>
        <dbReference type="ARBA" id="ARBA00004123"/>
    </source>
</evidence>
<comment type="subcellular location">
    <subcellularLocation>
        <location evidence="1 10 11">Nucleus</location>
    </subcellularLocation>
</comment>
<feature type="compositionally biased region" description="Low complexity" evidence="12">
    <location>
        <begin position="528"/>
        <end position="542"/>
    </location>
</feature>
<dbReference type="Gene3D" id="1.10.10.60">
    <property type="entry name" value="Homeodomain-like"/>
    <property type="match status" value="1"/>
</dbReference>
<reference evidence="16" key="1">
    <citation type="submission" date="2025-08" db="UniProtKB">
        <authorList>
            <consortium name="RefSeq"/>
        </authorList>
    </citation>
    <scope>IDENTIFICATION</scope>
    <source>
        <tissue evidence="16">Whole body pupa</tissue>
    </source>
</reference>
<dbReference type="GO" id="GO:0009791">
    <property type="term" value="P:post-embryonic development"/>
    <property type="evidence" value="ECO:0007669"/>
    <property type="project" value="UniProtKB-ARBA"/>
</dbReference>
<dbReference type="GO" id="GO:0051240">
    <property type="term" value="P:positive regulation of multicellular organismal process"/>
    <property type="evidence" value="ECO:0007669"/>
    <property type="project" value="UniProtKB-ARBA"/>
</dbReference>
<feature type="compositionally biased region" description="Polar residues" evidence="12">
    <location>
        <begin position="383"/>
        <end position="412"/>
    </location>
</feature>
<feature type="compositionally biased region" description="Low complexity" evidence="12">
    <location>
        <begin position="427"/>
        <end position="442"/>
    </location>
</feature>
<dbReference type="GO" id="GO:0090596">
    <property type="term" value="P:sensory organ morphogenesis"/>
    <property type="evidence" value="ECO:0007669"/>
    <property type="project" value="UniProtKB-ARBA"/>
</dbReference>
<feature type="region of interest" description="Disordered" evidence="12">
    <location>
        <begin position="228"/>
        <end position="254"/>
    </location>
</feature>
<organism evidence="15 16">
    <name type="scientific">Glossina fuscipes</name>
    <dbReference type="NCBI Taxonomy" id="7396"/>
    <lineage>
        <taxon>Eukaryota</taxon>
        <taxon>Metazoa</taxon>
        <taxon>Ecdysozoa</taxon>
        <taxon>Arthropoda</taxon>
        <taxon>Hexapoda</taxon>
        <taxon>Insecta</taxon>
        <taxon>Pterygota</taxon>
        <taxon>Neoptera</taxon>
        <taxon>Endopterygota</taxon>
        <taxon>Diptera</taxon>
        <taxon>Brachycera</taxon>
        <taxon>Muscomorpha</taxon>
        <taxon>Hippoboscoidea</taxon>
        <taxon>Glossinidae</taxon>
        <taxon>Glossina</taxon>
    </lineage>
</organism>
<dbReference type="GO" id="GO:0005634">
    <property type="term" value="C:nucleus"/>
    <property type="evidence" value="ECO:0007669"/>
    <property type="project" value="UniProtKB-SubCell"/>
</dbReference>
<keyword evidence="9 10" id="KW-0539">Nucleus</keyword>
<dbReference type="Pfam" id="PF00292">
    <property type="entry name" value="PAX"/>
    <property type="match status" value="1"/>
</dbReference>
<feature type="compositionally biased region" description="Low complexity" evidence="12">
    <location>
        <begin position="637"/>
        <end position="660"/>
    </location>
</feature>
<dbReference type="AlphaFoldDB" id="A0A9C6E008"/>
<evidence type="ECO:0000256" key="9">
    <source>
        <dbReference type="ARBA" id="ARBA00023242"/>
    </source>
</evidence>
<dbReference type="InterPro" id="IPR043565">
    <property type="entry name" value="PAX_fam"/>
</dbReference>
<dbReference type="InterPro" id="IPR001523">
    <property type="entry name" value="Paired_dom"/>
</dbReference>
<keyword evidence="3" id="KW-0217">Developmental protein</keyword>
<dbReference type="InterPro" id="IPR043182">
    <property type="entry name" value="PAIRED_DNA-bd_dom"/>
</dbReference>
<evidence type="ECO:0000313" key="15">
    <source>
        <dbReference type="Proteomes" id="UP000092443"/>
    </source>
</evidence>
<feature type="domain" description="Homeobox" evidence="13">
    <location>
        <begin position="457"/>
        <end position="517"/>
    </location>
</feature>
<dbReference type="GO" id="GO:0000981">
    <property type="term" value="F:DNA-binding transcription factor activity, RNA polymerase II-specific"/>
    <property type="evidence" value="ECO:0007669"/>
    <property type="project" value="InterPro"/>
</dbReference>
<dbReference type="Pfam" id="PF00046">
    <property type="entry name" value="Homeodomain"/>
    <property type="match status" value="1"/>
</dbReference>
<keyword evidence="5" id="KW-0805">Transcription regulation</keyword>
<dbReference type="PANTHER" id="PTHR45636:SF41">
    <property type="entry name" value="PAIRED BOX PROTEIN PAX-6-RELATED"/>
    <property type="match status" value="1"/>
</dbReference>
<dbReference type="InterPro" id="IPR036388">
    <property type="entry name" value="WH-like_DNA-bd_sf"/>
</dbReference>
<dbReference type="CDD" id="cd00086">
    <property type="entry name" value="homeodomain"/>
    <property type="match status" value="1"/>
</dbReference>
<keyword evidence="4" id="KW-0563">Paired box</keyword>
<feature type="region of interest" description="Disordered" evidence="12">
    <location>
        <begin position="627"/>
        <end position="692"/>
    </location>
</feature>
<evidence type="ECO:0000256" key="3">
    <source>
        <dbReference type="ARBA" id="ARBA00022473"/>
    </source>
</evidence>
<dbReference type="InterPro" id="IPR017970">
    <property type="entry name" value="Homeobox_CS"/>
</dbReference>
<comment type="similarity">
    <text evidence="2">Belongs to the paired homeobox family.</text>
</comment>
<feature type="DNA-binding region" description="Homeobox" evidence="10">
    <location>
        <begin position="459"/>
        <end position="518"/>
    </location>
</feature>
<dbReference type="KEGG" id="gfs:119643534"/>
<dbReference type="GO" id="GO:0000978">
    <property type="term" value="F:RNA polymerase II cis-regulatory region sequence-specific DNA binding"/>
    <property type="evidence" value="ECO:0007669"/>
    <property type="project" value="TreeGrafter"/>
</dbReference>
<evidence type="ECO:0000256" key="10">
    <source>
        <dbReference type="PROSITE-ProRule" id="PRU00108"/>
    </source>
</evidence>
<sequence length="962" mass="101489">MFALQPAPTMGTVVAPWSGSMIDRLSSLEDMPPKDNVISMKNIPCLGVTGSGGDVGAEGITTGKAATAVLDPTTAEATATPHASTYFASTYYHLNDDECHSGVNQLGGVFVGGRPLPDSTRQKIVELAHSGARPCDISRILQVSNGCVSKILGRYYETGSIRPRAIGGSKPRVATAEVVSKISQYKRECPSIFAWEIRDKLLQDGICTNDNIPSVSSINRVLRNLAAQKEQQQQHTTPNRTSSTNGNVGGSNSGAAAEHLMQTSTAPGDSMSSDHVSIEIVAPTTLSLDLNSNSGTVTSDAPIYNKLRLLNDHSVHHSHHQLQSHQNHLTASTTAHRQIWPPRHYSSSSWYTTTLNGGVTSATASAGIPNTGSSTTMASDFSVQTLHSQQHSLSPTLMPTHTNNNCSINNAEDISLKKEADGHHSDGTASGEGENSNGGTSNLSCNDDDQARLILKRKLQRNRTSFTNEQIDSLEKEFERTHYPDVFARERLAAKIGLPEARIQVWFSNRRAKWRREEKLRNQRRTPSSTGGTSSSTASAASIPDSPNSNSMGTAPSTTILPVTSGTRMFFDYFGYTAPSTDSMTDMALSSPLHAGSDATFSSSSTVDVPIATNSTAIPVSTPIVATATPDDLNHPNSTSSNSNSGISTSGTGSRDSSASIGPSSNESRNSVNNTCSTPTVSSHGNSSTLPIQIPTTAGLTISHPHAHTHEVHTSAAHISGALVPTLSPPRLNINGGFSSSMSAMYPALHHTPMPMGDTYSSIAPMASFTHSHPSITTMPGSPITQQRDLGSSSFYQCHVSLRPPISHSHHHHHGMPGSFGSAAGSSQITCTAANLQGINCNTTSQTSSTFDTLGTYGHTVGLPPPLPTHHNSILENCAARQTTYSPHSHSHLGNNSNAAATVSAASYSQMGYNGYAAVAAAASVTAACNGSSNSSPPVVNSHSAAGKQQQFFASCFYSPWV</sequence>
<accession>A0A9C6E008</accession>
<evidence type="ECO:0000313" key="16">
    <source>
        <dbReference type="RefSeq" id="XP_037898835.1"/>
    </source>
</evidence>
<keyword evidence="15" id="KW-1185">Reference proteome</keyword>
<keyword evidence="7 10" id="KW-0371">Homeobox</keyword>
<dbReference type="InterPro" id="IPR009057">
    <property type="entry name" value="Homeodomain-like_sf"/>
</dbReference>
<feature type="region of interest" description="Disordered" evidence="12">
    <location>
        <begin position="516"/>
        <end position="561"/>
    </location>
</feature>
<dbReference type="PANTHER" id="PTHR45636">
    <property type="entry name" value="PAIRED BOX PROTEIN PAX-6-RELATED-RELATED"/>
    <property type="match status" value="1"/>
</dbReference>
<dbReference type="RefSeq" id="XP_037898835.1">
    <property type="nucleotide sequence ID" value="XM_038042907.1"/>
</dbReference>
<dbReference type="SMART" id="SM00351">
    <property type="entry name" value="PAX"/>
    <property type="match status" value="1"/>
</dbReference>
<dbReference type="Proteomes" id="UP000092443">
    <property type="component" value="Unplaced"/>
</dbReference>
<dbReference type="CDD" id="cd00131">
    <property type="entry name" value="PAX"/>
    <property type="match status" value="1"/>
</dbReference>
<keyword evidence="8" id="KW-0804">Transcription</keyword>
<gene>
    <name evidence="16" type="primary">LOC119643534</name>
</gene>
<feature type="compositionally biased region" description="Polar residues" evidence="12">
    <location>
        <begin position="661"/>
        <end position="692"/>
    </location>
</feature>
<feature type="compositionally biased region" description="Polar residues" evidence="12">
    <location>
        <begin position="545"/>
        <end position="561"/>
    </location>
</feature>
<dbReference type="PROSITE" id="PS00027">
    <property type="entry name" value="HOMEOBOX_1"/>
    <property type="match status" value="1"/>
</dbReference>
<dbReference type="SMART" id="SM00389">
    <property type="entry name" value="HOX"/>
    <property type="match status" value="1"/>
</dbReference>
<dbReference type="GO" id="GO:0045944">
    <property type="term" value="P:positive regulation of transcription by RNA polymerase II"/>
    <property type="evidence" value="ECO:0007669"/>
    <property type="project" value="UniProtKB-ARBA"/>
</dbReference>
<dbReference type="SUPFAM" id="SSF46689">
    <property type="entry name" value="Homeodomain-like"/>
    <property type="match status" value="2"/>
</dbReference>
<dbReference type="PROSITE" id="PS50071">
    <property type="entry name" value="HOMEOBOX_2"/>
    <property type="match status" value="1"/>
</dbReference>
<dbReference type="Gene3D" id="1.10.10.10">
    <property type="entry name" value="Winged helix-like DNA-binding domain superfamily/Winged helix DNA-binding domain"/>
    <property type="match status" value="2"/>
</dbReference>
<feature type="compositionally biased region" description="Basic and acidic residues" evidence="12">
    <location>
        <begin position="414"/>
        <end position="426"/>
    </location>
</feature>
<evidence type="ECO:0000256" key="8">
    <source>
        <dbReference type="ARBA" id="ARBA00023163"/>
    </source>
</evidence>
<feature type="domain" description="Paired" evidence="14">
    <location>
        <begin position="99"/>
        <end position="225"/>
    </location>
</feature>
<dbReference type="PROSITE" id="PS00034">
    <property type="entry name" value="PAIRED_1"/>
    <property type="match status" value="1"/>
</dbReference>
<evidence type="ECO:0000256" key="4">
    <source>
        <dbReference type="ARBA" id="ARBA00022724"/>
    </source>
</evidence>
<evidence type="ECO:0000256" key="12">
    <source>
        <dbReference type="SAM" id="MobiDB-lite"/>
    </source>
</evidence>
<keyword evidence="6 10" id="KW-0238">DNA-binding</keyword>
<protein>
    <submittedName>
        <fullName evidence="16">Paired box protein Pax-6 isoform X1</fullName>
    </submittedName>
</protein>
<feature type="compositionally biased region" description="Polar residues" evidence="12">
    <location>
        <begin position="229"/>
        <end position="238"/>
    </location>
</feature>
<evidence type="ECO:0000256" key="2">
    <source>
        <dbReference type="ARBA" id="ARBA00005733"/>
    </source>
</evidence>
<dbReference type="FunFam" id="1.10.10.10:FF:000069">
    <property type="entry name" value="Paired box protein Pax-6"/>
    <property type="match status" value="1"/>
</dbReference>
<evidence type="ECO:0000256" key="7">
    <source>
        <dbReference type="ARBA" id="ARBA00023155"/>
    </source>
</evidence>
<dbReference type="InterPro" id="IPR001356">
    <property type="entry name" value="HD"/>
</dbReference>
<evidence type="ECO:0000256" key="11">
    <source>
        <dbReference type="RuleBase" id="RU000682"/>
    </source>
</evidence>